<accession>A0AAV1TP86</accession>
<evidence type="ECO:0000313" key="1">
    <source>
        <dbReference type="EMBL" id="CAK7922897.1"/>
    </source>
</evidence>
<dbReference type="AlphaFoldDB" id="A0AAV1TP86"/>
<sequence>MLPQDSVGQVTPVAALHWSAPRRRSLFGVELRRSLGERLAPTTDQHLRLSEWVAPQSTDLSNGAASWWDEDEFVLSHPTPVPTRLMV</sequence>
<protein>
    <submittedName>
        <fullName evidence="1">Uncharacterized protein</fullName>
    </submittedName>
</protein>
<name>A0AAV1TP86_9STRA</name>
<dbReference type="Proteomes" id="UP001162060">
    <property type="component" value="Unassembled WGS sequence"/>
</dbReference>
<dbReference type="EMBL" id="CAKLBY020000066">
    <property type="protein sequence ID" value="CAK7922897.1"/>
    <property type="molecule type" value="Genomic_DNA"/>
</dbReference>
<comment type="caution">
    <text evidence="1">The sequence shown here is derived from an EMBL/GenBank/DDBJ whole genome shotgun (WGS) entry which is preliminary data.</text>
</comment>
<evidence type="ECO:0000313" key="2">
    <source>
        <dbReference type="Proteomes" id="UP001162060"/>
    </source>
</evidence>
<organism evidence="1 2">
    <name type="scientific">Peronospora matthiolae</name>
    <dbReference type="NCBI Taxonomy" id="2874970"/>
    <lineage>
        <taxon>Eukaryota</taxon>
        <taxon>Sar</taxon>
        <taxon>Stramenopiles</taxon>
        <taxon>Oomycota</taxon>
        <taxon>Peronosporomycetes</taxon>
        <taxon>Peronosporales</taxon>
        <taxon>Peronosporaceae</taxon>
        <taxon>Peronospora</taxon>
    </lineage>
</organism>
<gene>
    <name evidence="1" type="ORF">PM001_LOCUS8068</name>
</gene>
<proteinExistence type="predicted"/>
<reference evidence="1" key="1">
    <citation type="submission" date="2024-01" db="EMBL/GenBank/DDBJ databases">
        <authorList>
            <person name="Webb A."/>
        </authorList>
    </citation>
    <scope>NUCLEOTIDE SEQUENCE</scope>
    <source>
        <strain evidence="1">Pm1</strain>
    </source>
</reference>